<dbReference type="GeneID" id="301040364"/>
<feature type="region of interest" description="Disordered" evidence="1">
    <location>
        <begin position="1"/>
        <end position="56"/>
    </location>
</feature>
<dbReference type="Proteomes" id="UP000294239">
    <property type="component" value="Unassembled WGS sequence"/>
</dbReference>
<organism evidence="2 3">
    <name type="scientific">Agrobacterium cavarae</name>
    <dbReference type="NCBI Taxonomy" id="2528239"/>
    <lineage>
        <taxon>Bacteria</taxon>
        <taxon>Pseudomonadati</taxon>
        <taxon>Pseudomonadota</taxon>
        <taxon>Alphaproteobacteria</taxon>
        <taxon>Hyphomicrobiales</taxon>
        <taxon>Rhizobiaceae</taxon>
        <taxon>Rhizobium/Agrobacterium group</taxon>
        <taxon>Agrobacterium</taxon>
    </lineage>
</organism>
<gene>
    <name evidence="2" type="ORF">EYC79_04135</name>
</gene>
<feature type="compositionally biased region" description="Basic and acidic residues" evidence="1">
    <location>
        <begin position="32"/>
        <end position="46"/>
    </location>
</feature>
<reference evidence="2 3" key="1">
    <citation type="submission" date="2019-02" db="EMBL/GenBank/DDBJ databases">
        <title>Current taxonomic status of genus Agrobacterium and description of Agrobacterium cavarae sp. nov. isolated from maize roots.</title>
        <authorList>
            <person name="Flores-Felix J.D."/>
            <person name="Menendez E."/>
            <person name="Ramirez-Bahena M.H."/>
            <person name="Garcia-Fraile P."/>
            <person name="Velazquez E."/>
        </authorList>
    </citation>
    <scope>NUCLEOTIDE SEQUENCE [LARGE SCALE GENOMIC DNA]</scope>
    <source>
        <strain evidence="2 3">RZME10</strain>
    </source>
</reference>
<dbReference type="RefSeq" id="WP_130977223.1">
    <property type="nucleotide sequence ID" value="NZ_SISF01000023.1"/>
</dbReference>
<protein>
    <recommendedName>
        <fullName evidence="4">Transposase</fullName>
    </recommendedName>
</protein>
<evidence type="ECO:0000256" key="1">
    <source>
        <dbReference type="SAM" id="MobiDB-lite"/>
    </source>
</evidence>
<name>A0ABY1YBV3_9HYPH</name>
<proteinExistence type="predicted"/>
<feature type="compositionally biased region" description="Basic and acidic residues" evidence="1">
    <location>
        <begin position="8"/>
        <end position="23"/>
    </location>
</feature>
<dbReference type="EMBL" id="SISF01000023">
    <property type="protein sequence ID" value="TBN17004.1"/>
    <property type="molecule type" value="Genomic_DNA"/>
</dbReference>
<keyword evidence="3" id="KW-1185">Reference proteome</keyword>
<comment type="caution">
    <text evidence="2">The sequence shown here is derived from an EMBL/GenBank/DDBJ whole genome shotgun (WGS) entry which is preliminary data.</text>
</comment>
<evidence type="ECO:0008006" key="4">
    <source>
        <dbReference type="Google" id="ProtNLM"/>
    </source>
</evidence>
<sequence>MVGEELQAFERDNSPPINERETALRIGKGPRAKADRSVGKKSDAIPRKHNQKTNIDKSENFSLTTVMNCPIDRSSIFCLPSFVYRAIGTAL</sequence>
<accession>A0ABY1YBV3</accession>
<evidence type="ECO:0000313" key="2">
    <source>
        <dbReference type="EMBL" id="TBN17004.1"/>
    </source>
</evidence>
<evidence type="ECO:0000313" key="3">
    <source>
        <dbReference type="Proteomes" id="UP000294239"/>
    </source>
</evidence>